<organism evidence="2 3">
    <name type="scientific">Tanacetum coccineum</name>
    <dbReference type="NCBI Taxonomy" id="301880"/>
    <lineage>
        <taxon>Eukaryota</taxon>
        <taxon>Viridiplantae</taxon>
        <taxon>Streptophyta</taxon>
        <taxon>Embryophyta</taxon>
        <taxon>Tracheophyta</taxon>
        <taxon>Spermatophyta</taxon>
        <taxon>Magnoliopsida</taxon>
        <taxon>eudicotyledons</taxon>
        <taxon>Gunneridae</taxon>
        <taxon>Pentapetalae</taxon>
        <taxon>asterids</taxon>
        <taxon>campanulids</taxon>
        <taxon>Asterales</taxon>
        <taxon>Asteraceae</taxon>
        <taxon>Asteroideae</taxon>
        <taxon>Anthemideae</taxon>
        <taxon>Anthemidinae</taxon>
        <taxon>Tanacetum</taxon>
    </lineage>
</organism>
<feature type="compositionally biased region" description="Low complexity" evidence="1">
    <location>
        <begin position="387"/>
        <end position="397"/>
    </location>
</feature>
<reference evidence="2" key="2">
    <citation type="submission" date="2022-01" db="EMBL/GenBank/DDBJ databases">
        <authorList>
            <person name="Yamashiro T."/>
            <person name="Shiraishi A."/>
            <person name="Satake H."/>
            <person name="Nakayama K."/>
        </authorList>
    </citation>
    <scope>NUCLEOTIDE SEQUENCE</scope>
</reference>
<evidence type="ECO:0000313" key="3">
    <source>
        <dbReference type="Proteomes" id="UP001151760"/>
    </source>
</evidence>
<evidence type="ECO:0000256" key="1">
    <source>
        <dbReference type="SAM" id="MobiDB-lite"/>
    </source>
</evidence>
<protein>
    <submittedName>
        <fullName evidence="2">Uncharacterized protein</fullName>
    </submittedName>
</protein>
<comment type="caution">
    <text evidence="2">The sequence shown here is derived from an EMBL/GenBank/DDBJ whole genome shotgun (WGS) entry which is preliminary data.</text>
</comment>
<evidence type="ECO:0000313" key="2">
    <source>
        <dbReference type="EMBL" id="GJT23534.1"/>
    </source>
</evidence>
<reference evidence="2" key="1">
    <citation type="journal article" date="2022" name="Int. J. Mol. Sci.">
        <title>Draft Genome of Tanacetum Coccineum: Genomic Comparison of Closely Related Tanacetum-Family Plants.</title>
        <authorList>
            <person name="Yamashiro T."/>
            <person name="Shiraishi A."/>
            <person name="Nakayama K."/>
            <person name="Satake H."/>
        </authorList>
    </citation>
    <scope>NUCLEOTIDE SEQUENCE</scope>
</reference>
<keyword evidence="3" id="KW-1185">Reference proteome</keyword>
<proteinExistence type="predicted"/>
<feature type="compositionally biased region" description="Basic and acidic residues" evidence="1">
    <location>
        <begin position="344"/>
        <end position="386"/>
    </location>
</feature>
<dbReference type="EMBL" id="BQNB010014063">
    <property type="protein sequence ID" value="GJT23534.1"/>
    <property type="molecule type" value="Genomic_DNA"/>
</dbReference>
<gene>
    <name evidence="2" type="ORF">Tco_0893471</name>
</gene>
<sequence>MALIPIWHYVIVPEDPALREVLMIPESLVLLFFHPGSSKMYHDLRNTLVELIGRDVLTRNRYRLHGTPSAILIDRDPVYVSFLERFTEQLGEYLASSVRLFHPETVRTSQKRTFKTLEDMLRSWCIRYWQAIGTLHLNCRALIVADHSSVGEVSYRLAVTSPTALVHNVFHVSLSEVTSISSPLSQSWEQKTFLSFKILRKESSLSGKPLGKPKSLYGLPILIFFHDLVVTRIKKSKQVMNHLGGQENDVWSDKVMIKLLAMGGDFHRPNWIFHIDALTKSMNYKPVVAGNQSNSNAGTKACDDAGKARMETVPGKDYILLPMWPSDPLFSQNLKNSPDAGFKPSREEEKKDAEDPRNESGNPTERKDSEVLSTEEPKINQEKDDNINSTNNINTASDGNNTDNVNAVSSTVNAADIEVNVVDHKTSIELPNDLNMPKLEDIIYSDDDEDDGAEADMNNLDVVMPVSPIPTTRIHKDHPVDQIIGDLNSAQEE</sequence>
<dbReference type="Proteomes" id="UP001151760">
    <property type="component" value="Unassembled WGS sequence"/>
</dbReference>
<feature type="region of interest" description="Disordered" evidence="1">
    <location>
        <begin position="330"/>
        <end position="406"/>
    </location>
</feature>
<name>A0ABQ5CEA9_9ASTR</name>
<accession>A0ABQ5CEA9</accession>